<dbReference type="EMBL" id="ARYK01000004">
    <property type="protein sequence ID" value="KCZ92180.1"/>
    <property type="molecule type" value="Genomic_DNA"/>
</dbReference>
<dbReference type="STRING" id="1280950.HJO_09099"/>
<dbReference type="PATRIC" id="fig|1280950.3.peg.1823"/>
<keyword evidence="2" id="KW-1185">Reference proteome</keyword>
<reference evidence="1 2" key="1">
    <citation type="journal article" date="2014" name="Antonie Van Leeuwenhoek">
        <title>Hyphomonas beringensis sp. nov. and Hyphomonas chukchiensis sp. nov., isolated from surface seawater of the Bering Sea and Chukchi Sea.</title>
        <authorList>
            <person name="Li C."/>
            <person name="Lai Q."/>
            <person name="Li G."/>
            <person name="Dong C."/>
            <person name="Wang J."/>
            <person name="Liao Y."/>
            <person name="Shao Z."/>
        </authorList>
    </citation>
    <scope>NUCLEOTIDE SEQUENCE [LARGE SCALE GENOMIC DNA]</scope>
    <source>
        <strain evidence="1 2">MHS-2</strain>
    </source>
</reference>
<dbReference type="Proteomes" id="UP000025171">
    <property type="component" value="Unassembled WGS sequence"/>
</dbReference>
<dbReference type="AlphaFoldDB" id="A0A059FNC1"/>
<dbReference type="SUPFAM" id="SSF102829">
    <property type="entry name" value="Cell division protein ZapA-like"/>
    <property type="match status" value="1"/>
</dbReference>
<organism evidence="1 2">
    <name type="scientific">Hyphomonas johnsonii MHS-2</name>
    <dbReference type="NCBI Taxonomy" id="1280950"/>
    <lineage>
        <taxon>Bacteria</taxon>
        <taxon>Pseudomonadati</taxon>
        <taxon>Pseudomonadota</taxon>
        <taxon>Alphaproteobacteria</taxon>
        <taxon>Hyphomonadales</taxon>
        <taxon>Hyphomonadaceae</taxon>
        <taxon>Hyphomonas</taxon>
    </lineage>
</organism>
<dbReference type="RefSeq" id="WP_035616383.1">
    <property type="nucleotide sequence ID" value="NZ_ARYK01000004.1"/>
</dbReference>
<proteinExistence type="predicted"/>
<dbReference type="InterPro" id="IPR042233">
    <property type="entry name" value="Cell_div_ZapA_N"/>
</dbReference>
<accession>A0A059FNC1</accession>
<dbReference type="InterPro" id="IPR036192">
    <property type="entry name" value="Cell_div_ZapA-like_sf"/>
</dbReference>
<dbReference type="InterPro" id="IPR007838">
    <property type="entry name" value="Cell_div_ZapA-like"/>
</dbReference>
<dbReference type="Pfam" id="PF05164">
    <property type="entry name" value="ZapA"/>
    <property type="match status" value="1"/>
</dbReference>
<comment type="caution">
    <text evidence="1">The sequence shown here is derived from an EMBL/GenBank/DDBJ whole genome shotgun (WGS) entry which is preliminary data.</text>
</comment>
<dbReference type="Gene3D" id="3.30.160.880">
    <property type="entry name" value="Cell division protein ZapA protomer, N-terminal domain"/>
    <property type="match status" value="1"/>
</dbReference>
<protein>
    <recommendedName>
        <fullName evidence="3">Cell division protein ZapA</fullName>
    </recommendedName>
</protein>
<sequence>MAKADITLRGRAYSIACAPGQETRIQLLAEQLNSRVNQIAGAVGDIGEERLLLIAALALLDELDASRRAVPGTAELERKVASVISEAADRIEALAARVEAGH</sequence>
<dbReference type="OrthoDB" id="9797575at2"/>
<evidence type="ECO:0000313" key="1">
    <source>
        <dbReference type="EMBL" id="KCZ92180.1"/>
    </source>
</evidence>
<evidence type="ECO:0000313" key="2">
    <source>
        <dbReference type="Proteomes" id="UP000025171"/>
    </source>
</evidence>
<evidence type="ECO:0008006" key="3">
    <source>
        <dbReference type="Google" id="ProtNLM"/>
    </source>
</evidence>
<name>A0A059FNC1_9PROT</name>
<dbReference type="eggNOG" id="COG3027">
    <property type="taxonomic scope" value="Bacteria"/>
</dbReference>
<gene>
    <name evidence="1" type="ORF">HJO_09099</name>
</gene>